<proteinExistence type="predicted"/>
<dbReference type="RefSeq" id="WP_382408740.1">
    <property type="nucleotide sequence ID" value="NZ_JBHSGU010000005.1"/>
</dbReference>
<feature type="transmembrane region" description="Helical" evidence="1">
    <location>
        <begin position="97"/>
        <end position="114"/>
    </location>
</feature>
<keyword evidence="3" id="KW-1185">Reference proteome</keyword>
<dbReference type="EMBL" id="JBHSGU010000005">
    <property type="protein sequence ID" value="MFC4700837.1"/>
    <property type="molecule type" value="Genomic_DNA"/>
</dbReference>
<evidence type="ECO:0000313" key="2">
    <source>
        <dbReference type="EMBL" id="MFC4700837.1"/>
    </source>
</evidence>
<feature type="transmembrane region" description="Helical" evidence="1">
    <location>
        <begin position="44"/>
        <end position="64"/>
    </location>
</feature>
<dbReference type="Proteomes" id="UP001595897">
    <property type="component" value="Unassembled WGS sequence"/>
</dbReference>
<feature type="transmembrane region" description="Helical" evidence="1">
    <location>
        <begin position="348"/>
        <end position="367"/>
    </location>
</feature>
<keyword evidence="1" id="KW-0472">Membrane</keyword>
<evidence type="ECO:0000313" key="3">
    <source>
        <dbReference type="Proteomes" id="UP001595897"/>
    </source>
</evidence>
<protein>
    <submittedName>
        <fullName evidence="2">Uncharacterized protein</fullName>
    </submittedName>
</protein>
<gene>
    <name evidence="2" type="ORF">ACFO4O_11755</name>
</gene>
<accession>A0ABV9LWE1</accession>
<keyword evidence="1" id="KW-0812">Transmembrane</keyword>
<feature type="transmembrane region" description="Helical" evidence="1">
    <location>
        <begin position="70"/>
        <end position="90"/>
    </location>
</feature>
<feature type="transmembrane region" description="Helical" evidence="1">
    <location>
        <begin position="321"/>
        <end position="342"/>
    </location>
</feature>
<feature type="transmembrane region" description="Helical" evidence="1">
    <location>
        <begin position="287"/>
        <end position="309"/>
    </location>
</feature>
<feature type="transmembrane region" description="Helical" evidence="1">
    <location>
        <begin position="20"/>
        <end position="37"/>
    </location>
</feature>
<sequence>MTTNILSKLGLFREIPNSQFWFMGLVGLFSVGVKALVDIQYGNVVGKMLEGLMPFVYFPFLLIFKSQQNKLSTILNLLLFTLILIVFGIMQNSRGTFSEAIVIVLFVGLLYSLYNWRVVLSNLKPILLFGFFGLILFAILSDLAKVMVIVRPQREHIAGIDLILLTIETWMNRELLDAYSQSMAMDTSRDYNEVYISNPMLGRLITTKFEDNLILYSTKLNFEESIIVLNATIEKTIALLPTPVLNLFTTSISKVELEYSISDLAWYLQRGSGLGTYRVSPPLGHGLILFGHYFFFVSIFVLPIVYTLVDSFCKVTKKNTYFASIFLILIYELYKLFSVGSLIGPIEFFARTIPQLILFYIVFSLIFKVRYRAF</sequence>
<keyword evidence="1" id="KW-1133">Transmembrane helix</keyword>
<reference evidence="3" key="1">
    <citation type="journal article" date="2019" name="Int. J. Syst. Evol. Microbiol.">
        <title>The Global Catalogue of Microorganisms (GCM) 10K type strain sequencing project: providing services to taxonomists for standard genome sequencing and annotation.</title>
        <authorList>
            <consortium name="The Broad Institute Genomics Platform"/>
            <consortium name="The Broad Institute Genome Sequencing Center for Infectious Disease"/>
            <person name="Wu L."/>
            <person name="Ma J."/>
        </authorList>
    </citation>
    <scope>NUCLEOTIDE SEQUENCE [LARGE SCALE GENOMIC DNA]</scope>
    <source>
        <strain evidence="3">KACC 12507</strain>
    </source>
</reference>
<feature type="transmembrane region" description="Helical" evidence="1">
    <location>
        <begin position="126"/>
        <end position="144"/>
    </location>
</feature>
<organism evidence="2 3">
    <name type="scientific">Glaciecola siphonariae</name>
    <dbReference type="NCBI Taxonomy" id="521012"/>
    <lineage>
        <taxon>Bacteria</taxon>
        <taxon>Pseudomonadati</taxon>
        <taxon>Pseudomonadota</taxon>
        <taxon>Gammaproteobacteria</taxon>
        <taxon>Alteromonadales</taxon>
        <taxon>Alteromonadaceae</taxon>
        <taxon>Glaciecola</taxon>
    </lineage>
</organism>
<evidence type="ECO:0000256" key="1">
    <source>
        <dbReference type="SAM" id="Phobius"/>
    </source>
</evidence>
<name>A0ABV9LWE1_9ALTE</name>
<comment type="caution">
    <text evidence="2">The sequence shown here is derived from an EMBL/GenBank/DDBJ whole genome shotgun (WGS) entry which is preliminary data.</text>
</comment>